<dbReference type="GO" id="GO:0008691">
    <property type="term" value="F:3-hydroxybutyryl-CoA dehydrogenase activity"/>
    <property type="evidence" value="ECO:0007669"/>
    <property type="project" value="UniProtKB-EC"/>
</dbReference>
<keyword evidence="2" id="KW-0520">NAD</keyword>
<dbReference type="NCBIfam" id="NF006124">
    <property type="entry name" value="PRK08268.1"/>
    <property type="match status" value="1"/>
</dbReference>
<feature type="domain" description="3-hydroxybutyryl-CoA dehydrogenase reduced Rossmann-fold" evidence="5">
    <location>
        <begin position="336"/>
        <end position="404"/>
    </location>
</feature>
<gene>
    <name evidence="6" type="primary">paaH</name>
    <name evidence="6" type="ORF">NCTC12119_02419</name>
</gene>
<sequence length="493" mass="53605">MLTPQSVIAVIGSGTMGAGIAQVAAQAGHPVKIYDIQPGAASRAIDNIATVLSARMAKGKLSESDKNATVYRLSAANSLNDLADAALVIEAAAEQIDIKQAIFRDLAAVCSAQTIFASNTSSISITAIASGVEHPHRVAGMHFFNPAPVMKLVEVVSGLETAPAVLESLTTLALRWGKQPVRCHSTPGFIVNRVARPFYSEAWRALEENIAPAGVIDAALRDCGGFPMGPLALTDLIGQDVNFAVTCSVFNGFWQERRFLPSLIQQELVLGKRLGKKTGQGVYRWPLNEALPYLPAEPAMAGAKQICRHGRAAWLNNHSSSDGVTESSLELDDVWVQVTQGETATQLAKRLQRPVVLLDLVNDWQRSPLVVLAAAANNRPEDTAKVIHFFQQQGKQVLMINDYPGMLVWRTVAMLANEATDAAQKGVASEQDIDTAMRLGVNYPHGPLAWGAELGWQHVLRLLENLQQHYGEERYRPTSLLRQRTLLETQHEH</sequence>
<proteinExistence type="predicted"/>
<accession>A0A381C7U2</accession>
<dbReference type="InterPro" id="IPR036291">
    <property type="entry name" value="NAD(P)-bd_dom_sf"/>
</dbReference>
<dbReference type="NCBIfam" id="TIGR02279">
    <property type="entry name" value="PaaC-3OHAcCoADH"/>
    <property type="match status" value="1"/>
</dbReference>
<name>A0A381C7U2_9ENTR</name>
<evidence type="ECO:0000256" key="2">
    <source>
        <dbReference type="ARBA" id="ARBA00023027"/>
    </source>
</evidence>
<dbReference type="GO" id="GO:0010124">
    <property type="term" value="P:phenylacetate catabolic process"/>
    <property type="evidence" value="ECO:0007669"/>
    <property type="project" value="InterPro"/>
</dbReference>
<feature type="domain" description="3-hydroxyacyl-CoA dehydrogenase C-terminal" evidence="3">
    <location>
        <begin position="188"/>
        <end position="285"/>
    </location>
</feature>
<dbReference type="AlphaFoldDB" id="A0A381C7U2"/>
<dbReference type="InterPro" id="IPR006176">
    <property type="entry name" value="3-OHacyl-CoA_DH_NAD-bd"/>
</dbReference>
<dbReference type="EC" id="1.1.1.157" evidence="6"/>
<feature type="domain" description="3-hydroxyacyl-CoA dehydrogenase NAD binding" evidence="4">
    <location>
        <begin position="8"/>
        <end position="184"/>
    </location>
</feature>
<protein>
    <submittedName>
        <fullName evidence="6">Probable 3-hydroxybutyryl-CoA dehydrogenase</fullName>
        <ecNumber evidence="6">1.1.1.157</ecNumber>
    </submittedName>
</protein>
<dbReference type="InterPro" id="IPR008927">
    <property type="entry name" value="6-PGluconate_DH-like_C_sf"/>
</dbReference>
<keyword evidence="1 6" id="KW-0560">Oxidoreductase</keyword>
<reference evidence="6 7" key="1">
    <citation type="submission" date="2018-06" db="EMBL/GenBank/DDBJ databases">
        <authorList>
            <consortium name="Pathogen Informatics"/>
            <person name="Doyle S."/>
        </authorList>
    </citation>
    <scope>NUCLEOTIDE SEQUENCE [LARGE SCALE GENOMIC DNA]</scope>
    <source>
        <strain evidence="6 7">NCTC12119</strain>
    </source>
</reference>
<dbReference type="SUPFAM" id="SSF51735">
    <property type="entry name" value="NAD(P)-binding Rossmann-fold domains"/>
    <property type="match status" value="1"/>
</dbReference>
<feature type="domain" description="3-hydroxyacyl-CoA dehydrogenase C-terminal" evidence="3">
    <location>
        <begin position="405"/>
        <end position="484"/>
    </location>
</feature>
<evidence type="ECO:0000259" key="4">
    <source>
        <dbReference type="Pfam" id="PF02737"/>
    </source>
</evidence>
<dbReference type="Gene3D" id="1.10.1040.50">
    <property type="match status" value="1"/>
</dbReference>
<dbReference type="InterPro" id="IPR011967">
    <property type="entry name" value="3-OHacyl-CoA_DH_PaaH"/>
</dbReference>
<evidence type="ECO:0000313" key="6">
    <source>
        <dbReference type="EMBL" id="SUW63920.1"/>
    </source>
</evidence>
<evidence type="ECO:0000259" key="3">
    <source>
        <dbReference type="Pfam" id="PF00725"/>
    </source>
</evidence>
<dbReference type="GO" id="GO:0006631">
    <property type="term" value="P:fatty acid metabolic process"/>
    <property type="evidence" value="ECO:0007669"/>
    <property type="project" value="InterPro"/>
</dbReference>
<dbReference type="RefSeq" id="WP_115628583.1">
    <property type="nucleotide sequence ID" value="NZ_UIGI01000001.1"/>
</dbReference>
<dbReference type="InterPro" id="IPR013328">
    <property type="entry name" value="6PGD_dom2"/>
</dbReference>
<dbReference type="Gene3D" id="1.10.1040.10">
    <property type="entry name" value="N-(1-d-carboxylethyl)-l-norvaline Dehydrogenase, domain 2"/>
    <property type="match status" value="1"/>
</dbReference>
<dbReference type="EMBL" id="UIGI01000001">
    <property type="protein sequence ID" value="SUW63920.1"/>
    <property type="molecule type" value="Genomic_DNA"/>
</dbReference>
<dbReference type="Pfam" id="PF02737">
    <property type="entry name" value="3HCDH_N"/>
    <property type="match status" value="1"/>
</dbReference>
<evidence type="ECO:0000259" key="5">
    <source>
        <dbReference type="Pfam" id="PF18321"/>
    </source>
</evidence>
<dbReference type="Gene3D" id="3.40.50.720">
    <property type="entry name" value="NAD(P)-binding Rossmann-like Domain"/>
    <property type="match status" value="1"/>
</dbReference>
<dbReference type="Pfam" id="PF18321">
    <property type="entry name" value="3HCDH_RFF"/>
    <property type="match status" value="1"/>
</dbReference>
<dbReference type="SUPFAM" id="SSF48179">
    <property type="entry name" value="6-phosphogluconate dehydrogenase C-terminal domain-like"/>
    <property type="match status" value="2"/>
</dbReference>
<dbReference type="Pfam" id="PF00725">
    <property type="entry name" value="3HCDH"/>
    <property type="match status" value="2"/>
</dbReference>
<dbReference type="GO" id="GO:0070403">
    <property type="term" value="F:NAD+ binding"/>
    <property type="evidence" value="ECO:0007669"/>
    <property type="project" value="InterPro"/>
</dbReference>
<dbReference type="PANTHER" id="PTHR48075:SF5">
    <property type="entry name" value="3-HYDROXYBUTYRYL-COA DEHYDROGENASE"/>
    <property type="match status" value="1"/>
</dbReference>
<dbReference type="PANTHER" id="PTHR48075">
    <property type="entry name" value="3-HYDROXYACYL-COA DEHYDROGENASE FAMILY PROTEIN"/>
    <property type="match status" value="1"/>
</dbReference>
<organism evidence="6 7">
    <name type="scientific">Buttiauxella agrestis</name>
    <dbReference type="NCBI Taxonomy" id="82977"/>
    <lineage>
        <taxon>Bacteria</taxon>
        <taxon>Pseudomonadati</taxon>
        <taxon>Pseudomonadota</taxon>
        <taxon>Gammaproteobacteria</taxon>
        <taxon>Enterobacterales</taxon>
        <taxon>Enterobacteriaceae</taxon>
        <taxon>Buttiauxella</taxon>
    </lineage>
</organism>
<dbReference type="Proteomes" id="UP000255528">
    <property type="component" value="Unassembled WGS sequence"/>
</dbReference>
<evidence type="ECO:0000256" key="1">
    <source>
        <dbReference type="ARBA" id="ARBA00023002"/>
    </source>
</evidence>
<dbReference type="FunFam" id="3.40.50.720:FF:000009">
    <property type="entry name" value="Fatty oxidation complex, alpha subunit"/>
    <property type="match status" value="1"/>
</dbReference>
<dbReference type="Gene3D" id="3.30.750.190">
    <property type="match status" value="1"/>
</dbReference>
<dbReference type="InterPro" id="IPR041040">
    <property type="entry name" value="3HCDH_RFF"/>
</dbReference>
<evidence type="ECO:0000313" key="7">
    <source>
        <dbReference type="Proteomes" id="UP000255528"/>
    </source>
</evidence>
<dbReference type="InterPro" id="IPR006108">
    <property type="entry name" value="3HC_DH_C"/>
</dbReference>